<dbReference type="Gene3D" id="3.30.750.24">
    <property type="entry name" value="STAS domain"/>
    <property type="match status" value="1"/>
</dbReference>
<evidence type="ECO:0000313" key="2">
    <source>
        <dbReference type="EMBL" id="QDV28130.1"/>
    </source>
</evidence>
<dbReference type="PROSITE" id="PS50801">
    <property type="entry name" value="STAS"/>
    <property type="match status" value="1"/>
</dbReference>
<protein>
    <submittedName>
        <fullName evidence="2">STAS domain protein</fullName>
    </submittedName>
</protein>
<evidence type="ECO:0000259" key="1">
    <source>
        <dbReference type="PROSITE" id="PS50801"/>
    </source>
</evidence>
<dbReference type="Pfam" id="PF01740">
    <property type="entry name" value="STAS"/>
    <property type="match status" value="1"/>
</dbReference>
<evidence type="ECO:0000313" key="3">
    <source>
        <dbReference type="Proteomes" id="UP000318017"/>
    </source>
</evidence>
<dbReference type="OrthoDB" id="283212at2"/>
<reference evidence="2 3" key="1">
    <citation type="submission" date="2019-02" db="EMBL/GenBank/DDBJ databases">
        <title>Deep-cultivation of Planctomycetes and their phenomic and genomic characterization uncovers novel biology.</title>
        <authorList>
            <person name="Wiegand S."/>
            <person name="Jogler M."/>
            <person name="Boedeker C."/>
            <person name="Pinto D."/>
            <person name="Vollmers J."/>
            <person name="Rivas-Marin E."/>
            <person name="Kohn T."/>
            <person name="Peeters S.H."/>
            <person name="Heuer A."/>
            <person name="Rast P."/>
            <person name="Oberbeckmann S."/>
            <person name="Bunk B."/>
            <person name="Jeske O."/>
            <person name="Meyerdierks A."/>
            <person name="Storesund J.E."/>
            <person name="Kallscheuer N."/>
            <person name="Luecker S."/>
            <person name="Lage O.M."/>
            <person name="Pohl T."/>
            <person name="Merkel B.J."/>
            <person name="Hornburger P."/>
            <person name="Mueller R.-W."/>
            <person name="Bruemmer F."/>
            <person name="Labrenz M."/>
            <person name="Spormann A.M."/>
            <person name="Op den Camp H."/>
            <person name="Overmann J."/>
            <person name="Amann R."/>
            <person name="Jetten M.S.M."/>
            <person name="Mascher T."/>
            <person name="Medema M.H."/>
            <person name="Devos D.P."/>
            <person name="Kaster A.-K."/>
            <person name="Ovreas L."/>
            <person name="Rohde M."/>
            <person name="Galperin M.Y."/>
            <person name="Jogler C."/>
        </authorList>
    </citation>
    <scope>NUCLEOTIDE SEQUENCE [LARGE SCALE GENOMIC DNA]</scope>
    <source>
        <strain evidence="2 3">Q31a</strain>
    </source>
</reference>
<organism evidence="2 3">
    <name type="scientific">Aureliella helgolandensis</name>
    <dbReference type="NCBI Taxonomy" id="2527968"/>
    <lineage>
        <taxon>Bacteria</taxon>
        <taxon>Pseudomonadati</taxon>
        <taxon>Planctomycetota</taxon>
        <taxon>Planctomycetia</taxon>
        <taxon>Pirellulales</taxon>
        <taxon>Pirellulaceae</taxon>
        <taxon>Aureliella</taxon>
    </lineage>
</organism>
<dbReference type="CDD" id="cd07043">
    <property type="entry name" value="STAS_anti-anti-sigma_factors"/>
    <property type="match status" value="1"/>
</dbReference>
<dbReference type="AlphaFoldDB" id="A0A518GHW9"/>
<sequence length="111" mass="12175">MLGVQNVGAVSVIKADGAMIGEALQECRKSLEDCMGRRRFQIVLEMSNCPLVNSESLEFIVDAQEDCLGRGGKLVLAEPQSLCREVLEITGIDERIAVFDDLRSALTDFAR</sequence>
<feature type="domain" description="STAS" evidence="1">
    <location>
        <begin position="1"/>
        <end position="109"/>
    </location>
</feature>
<gene>
    <name evidence="2" type="ORF">Q31a_65250</name>
</gene>
<dbReference type="EMBL" id="CP036298">
    <property type="protein sequence ID" value="QDV28130.1"/>
    <property type="molecule type" value="Genomic_DNA"/>
</dbReference>
<keyword evidence="3" id="KW-1185">Reference proteome</keyword>
<dbReference type="SUPFAM" id="SSF52091">
    <property type="entry name" value="SpoIIaa-like"/>
    <property type="match status" value="1"/>
</dbReference>
<dbReference type="GO" id="GO:0043856">
    <property type="term" value="F:anti-sigma factor antagonist activity"/>
    <property type="evidence" value="ECO:0007669"/>
    <property type="project" value="TreeGrafter"/>
</dbReference>
<dbReference type="PANTHER" id="PTHR33495">
    <property type="entry name" value="ANTI-SIGMA FACTOR ANTAGONIST TM_1081-RELATED-RELATED"/>
    <property type="match status" value="1"/>
</dbReference>
<dbReference type="KEGG" id="ahel:Q31a_65250"/>
<dbReference type="Proteomes" id="UP000318017">
    <property type="component" value="Chromosome"/>
</dbReference>
<name>A0A518GHW9_9BACT</name>
<accession>A0A518GHW9</accession>
<dbReference type="RefSeq" id="WP_145086606.1">
    <property type="nucleotide sequence ID" value="NZ_CP036298.1"/>
</dbReference>
<dbReference type="InterPro" id="IPR002645">
    <property type="entry name" value="STAS_dom"/>
</dbReference>
<dbReference type="InterPro" id="IPR036513">
    <property type="entry name" value="STAS_dom_sf"/>
</dbReference>
<proteinExistence type="predicted"/>